<evidence type="ECO:0000256" key="6">
    <source>
        <dbReference type="ARBA" id="ARBA00023027"/>
    </source>
</evidence>
<feature type="binding site" evidence="10">
    <location>
        <position position="416"/>
    </location>
    <ligand>
        <name>Zn(2+)</name>
        <dbReference type="ChEBI" id="CHEBI:29105"/>
    </ligand>
</feature>
<dbReference type="Gene3D" id="3.40.50.10190">
    <property type="entry name" value="BRCT domain"/>
    <property type="match status" value="1"/>
</dbReference>
<evidence type="ECO:0000259" key="11">
    <source>
        <dbReference type="PROSITE" id="PS50172"/>
    </source>
</evidence>
<keyword evidence="6 10" id="KW-0520">NAD</keyword>
<name>A0A426DHG0_9FIRM</name>
<dbReference type="GO" id="GO:0003911">
    <property type="term" value="F:DNA ligase (NAD+) activity"/>
    <property type="evidence" value="ECO:0007669"/>
    <property type="project" value="UniProtKB-UniRule"/>
</dbReference>
<keyword evidence="8 10" id="KW-0464">Manganese</keyword>
<evidence type="ECO:0000256" key="10">
    <source>
        <dbReference type="HAMAP-Rule" id="MF_01588"/>
    </source>
</evidence>
<dbReference type="InterPro" id="IPR013840">
    <property type="entry name" value="DNAligase_N"/>
</dbReference>
<dbReference type="SUPFAM" id="SSF52113">
    <property type="entry name" value="BRCT domain"/>
    <property type="match status" value="1"/>
</dbReference>
<feature type="binding site" evidence="10">
    <location>
        <position position="394"/>
    </location>
    <ligand>
        <name>Zn(2+)</name>
        <dbReference type="ChEBI" id="CHEBI:29105"/>
    </ligand>
</feature>
<dbReference type="InterPro" id="IPR001679">
    <property type="entry name" value="DNA_ligase"/>
</dbReference>
<dbReference type="NCBIfam" id="NF005932">
    <property type="entry name" value="PRK07956.1"/>
    <property type="match status" value="1"/>
</dbReference>
<keyword evidence="13" id="KW-1185">Reference proteome</keyword>
<feature type="active site" description="N6-AMP-lysine intermediate" evidence="10">
    <location>
        <position position="101"/>
    </location>
</feature>
<keyword evidence="4 10" id="KW-0227">DNA damage</keyword>
<evidence type="ECO:0000256" key="3">
    <source>
        <dbReference type="ARBA" id="ARBA00022723"/>
    </source>
</evidence>
<comment type="similarity">
    <text evidence="10">Belongs to the NAD-dependent DNA ligase family. LigA subfamily.</text>
</comment>
<dbReference type="InterPro" id="IPR012340">
    <property type="entry name" value="NA-bd_OB-fold"/>
</dbReference>
<evidence type="ECO:0000256" key="2">
    <source>
        <dbReference type="ARBA" id="ARBA00022705"/>
    </source>
</evidence>
<evidence type="ECO:0000256" key="1">
    <source>
        <dbReference type="ARBA" id="ARBA00022598"/>
    </source>
</evidence>
<dbReference type="Pfam" id="PF01653">
    <property type="entry name" value="DNA_ligase_aden"/>
    <property type="match status" value="1"/>
</dbReference>
<dbReference type="PIRSF" id="PIRSF001604">
    <property type="entry name" value="LigA"/>
    <property type="match status" value="1"/>
</dbReference>
<gene>
    <name evidence="10 12" type="primary">ligA</name>
    <name evidence="12" type="ORF">EBB54_12810</name>
</gene>
<dbReference type="GO" id="GO:0006281">
    <property type="term" value="P:DNA repair"/>
    <property type="evidence" value="ECO:0007669"/>
    <property type="project" value="UniProtKB-KW"/>
</dbReference>
<keyword evidence="10" id="KW-0460">Magnesium</keyword>
<dbReference type="Gene3D" id="3.30.470.30">
    <property type="entry name" value="DNA ligase/mRNA capping enzyme"/>
    <property type="match status" value="1"/>
</dbReference>
<dbReference type="Pfam" id="PF03120">
    <property type="entry name" value="OB_DNA_ligase"/>
    <property type="match status" value="1"/>
</dbReference>
<dbReference type="GO" id="GO:0006260">
    <property type="term" value="P:DNA replication"/>
    <property type="evidence" value="ECO:0007669"/>
    <property type="project" value="UniProtKB-KW"/>
</dbReference>
<dbReference type="InterPro" id="IPR010994">
    <property type="entry name" value="RuvA_2-like"/>
</dbReference>
<comment type="catalytic activity">
    <reaction evidence="9 10">
        <text>NAD(+) + (deoxyribonucleotide)n-3'-hydroxyl + 5'-phospho-(deoxyribonucleotide)m = (deoxyribonucleotide)n+m + AMP + beta-nicotinamide D-nucleotide.</text>
        <dbReference type="EC" id="6.5.1.2"/>
    </reaction>
</comment>
<keyword evidence="2 10" id="KW-0235">DNA replication</keyword>
<dbReference type="InterPro" id="IPR001357">
    <property type="entry name" value="BRCT_dom"/>
</dbReference>
<dbReference type="EMBL" id="RHJS01000002">
    <property type="protein sequence ID" value="RRK32148.1"/>
    <property type="molecule type" value="Genomic_DNA"/>
</dbReference>
<dbReference type="Proteomes" id="UP000274920">
    <property type="component" value="Unassembled WGS sequence"/>
</dbReference>
<feature type="binding site" evidence="10">
    <location>
        <begin position="29"/>
        <end position="33"/>
    </location>
    <ligand>
        <name>NAD(+)</name>
        <dbReference type="ChEBI" id="CHEBI:57540"/>
    </ligand>
</feature>
<evidence type="ECO:0000313" key="13">
    <source>
        <dbReference type="Proteomes" id="UP000274920"/>
    </source>
</evidence>
<dbReference type="EC" id="6.5.1.2" evidence="10"/>
<protein>
    <recommendedName>
        <fullName evidence="10">DNA ligase</fullName>
        <ecNumber evidence="10">6.5.1.2</ecNumber>
    </recommendedName>
    <alternativeName>
        <fullName evidence="10">Polydeoxyribonucleotide synthase [NAD(+)]</fullName>
    </alternativeName>
</protein>
<dbReference type="InterPro" id="IPR004150">
    <property type="entry name" value="NAD_DNA_ligase_OB"/>
</dbReference>
<evidence type="ECO:0000256" key="8">
    <source>
        <dbReference type="ARBA" id="ARBA00023211"/>
    </source>
</evidence>
<feature type="binding site" evidence="10">
    <location>
        <begin position="77"/>
        <end position="78"/>
    </location>
    <ligand>
        <name>NAD(+)</name>
        <dbReference type="ChEBI" id="CHEBI:57540"/>
    </ligand>
</feature>
<organism evidence="12 13">
    <name type="scientific">Schaedlerella arabinosiphila</name>
    <dbReference type="NCBI Taxonomy" id="2044587"/>
    <lineage>
        <taxon>Bacteria</taxon>
        <taxon>Bacillati</taxon>
        <taxon>Bacillota</taxon>
        <taxon>Clostridia</taxon>
        <taxon>Lachnospirales</taxon>
        <taxon>Lachnospiraceae</taxon>
        <taxon>Schaedlerella</taxon>
    </lineage>
</organism>
<keyword evidence="7 10" id="KW-0234">DNA repair</keyword>
<comment type="caution">
    <text evidence="12">The sequence shown here is derived from an EMBL/GenBank/DDBJ whole genome shotgun (WGS) entry which is preliminary data.</text>
</comment>
<dbReference type="Gene3D" id="1.10.287.610">
    <property type="entry name" value="Helix hairpin bin"/>
    <property type="match status" value="1"/>
</dbReference>
<dbReference type="HAMAP" id="MF_01588">
    <property type="entry name" value="DNA_ligase_A"/>
    <property type="match status" value="1"/>
</dbReference>
<feature type="domain" description="BRCT" evidence="11">
    <location>
        <begin position="590"/>
        <end position="667"/>
    </location>
</feature>
<dbReference type="NCBIfam" id="TIGR00575">
    <property type="entry name" value="dnlj"/>
    <property type="match status" value="1"/>
</dbReference>
<evidence type="ECO:0000256" key="4">
    <source>
        <dbReference type="ARBA" id="ARBA00022763"/>
    </source>
</evidence>
<proteinExistence type="inferred from homology"/>
<dbReference type="GO" id="GO:0046872">
    <property type="term" value="F:metal ion binding"/>
    <property type="evidence" value="ECO:0007669"/>
    <property type="project" value="UniProtKB-KW"/>
</dbReference>
<keyword evidence="1 10" id="KW-0436">Ligase</keyword>
<keyword evidence="5 10" id="KW-0862">Zinc</keyword>
<dbReference type="InterPro" id="IPR036420">
    <property type="entry name" value="BRCT_dom_sf"/>
</dbReference>
<dbReference type="CDD" id="cd17748">
    <property type="entry name" value="BRCT_DNA_ligase_like"/>
    <property type="match status" value="1"/>
</dbReference>
<dbReference type="Gene3D" id="2.40.50.140">
    <property type="entry name" value="Nucleic acid-binding proteins"/>
    <property type="match status" value="1"/>
</dbReference>
<reference evidence="12" key="1">
    <citation type="submission" date="2018-10" db="EMBL/GenBank/DDBJ databases">
        <title>Schaedlerella arabinophila gen. nov. sp. nov., isolated from the mouse intestinal tract and comparative analysis with the genome of the closely related altered Schaedler flora strain ASF502.</title>
        <authorList>
            <person name="Miyake S."/>
            <person name="Soh M."/>
            <person name="Seedorf H."/>
        </authorList>
    </citation>
    <scope>NUCLEOTIDE SEQUENCE [LARGE SCALE GENOMIC DNA]</scope>
    <source>
        <strain evidence="12">DSM 106076</strain>
    </source>
</reference>
<dbReference type="InterPro" id="IPR013839">
    <property type="entry name" value="DNAligase_adenylation"/>
</dbReference>
<feature type="binding site" evidence="10">
    <location>
        <position position="421"/>
    </location>
    <ligand>
        <name>Zn(2+)</name>
        <dbReference type="ChEBI" id="CHEBI:29105"/>
    </ligand>
</feature>
<feature type="binding site" evidence="10">
    <location>
        <position position="391"/>
    </location>
    <ligand>
        <name>Zn(2+)</name>
        <dbReference type="ChEBI" id="CHEBI:29105"/>
    </ligand>
</feature>
<dbReference type="Gene3D" id="1.10.150.20">
    <property type="entry name" value="5' to 3' exonuclease, C-terminal subdomain"/>
    <property type="match status" value="2"/>
</dbReference>
<dbReference type="AlphaFoldDB" id="A0A426DHG0"/>
<dbReference type="SMART" id="SM00532">
    <property type="entry name" value="LIGANc"/>
    <property type="match status" value="1"/>
</dbReference>
<feature type="binding site" evidence="10">
    <location>
        <position position="122"/>
    </location>
    <ligand>
        <name>NAD(+)</name>
        <dbReference type="ChEBI" id="CHEBI:57540"/>
    </ligand>
</feature>
<feature type="binding site" evidence="10">
    <location>
        <position position="301"/>
    </location>
    <ligand>
        <name>NAD(+)</name>
        <dbReference type="ChEBI" id="CHEBI:57540"/>
    </ligand>
</feature>
<dbReference type="SUPFAM" id="SSF56091">
    <property type="entry name" value="DNA ligase/mRNA capping enzyme, catalytic domain"/>
    <property type="match status" value="1"/>
</dbReference>
<keyword evidence="3 10" id="KW-0479">Metal-binding</keyword>
<accession>A0A426DHG0</accession>
<sequence length="667" mass="75551">MLQEIKTLVQTLNEQRDAYYNRNSSTMTDKEYDSLFDRLAELEKESGIVFSNSPTQSVGYYPVSELKKVRHPRALLSLEKTKQIQELADFMENQDTLLMLKLDGLTVKLVYEEGRLLQASTRGDGDIGEDITHNIPAFENVPLSISYKERLVAVGEAFIYKDVFQQLKDTIRDGNGEPYKNARNLASGSVRNLNPEVCKGRHINFIPFNVLEGLDGGEGIDSREFKLMQLEALGFDICPYVWLEAGRYSEKELSEQIGKLMDVAGEKELPIDGLVLIYDSLSHSAKCGRTGHHYKDGLAYKFEDETYETSLQEIEWTPSKSGDLAPVAVFDPVEIDGADVSRASLHNLSFIKNLELVPGCRILVSKRNMIIPHIEDNLDRGFYYDTYPVQCPCCGSPTRIRKGRTNKGKVLETLHCDNPECDSQVLKKYVHFVAKKAMDISGLSESTLRRFLECGWLTSFQDIYHLDRYRKEMIALEGYGEKSYEKLWTAINESRNTDFIHYLTAMDIPMVGRTKSRVLCEVFEGSLNRFEKAATGNYDFSKLEDFGDTLNRNIHTWFADEDNLSLWRNLQMEMNFRTVEIKSAEEELVSSKNPFQGCTIVATGKLMNFTRDGINSKIYELGGKPGSSVSRNTDYLICGEKAGSKLAKAQSLGITILSETEFLDMIA</sequence>
<dbReference type="SUPFAM" id="SSF47781">
    <property type="entry name" value="RuvA domain 2-like"/>
    <property type="match status" value="1"/>
</dbReference>
<comment type="function">
    <text evidence="10">DNA ligase that catalyzes the formation of phosphodiester linkages between 5'-phosphoryl and 3'-hydroxyl groups in double-stranded DNA using NAD as a coenzyme and as the energy source for the reaction. It is essential for DNA replication and repair of damaged DNA.</text>
</comment>
<dbReference type="Pfam" id="PF00533">
    <property type="entry name" value="BRCT"/>
    <property type="match status" value="1"/>
</dbReference>
<evidence type="ECO:0000256" key="9">
    <source>
        <dbReference type="ARBA" id="ARBA00034005"/>
    </source>
</evidence>
<comment type="caution">
    <text evidence="10">Lacks conserved residue(s) required for the propagation of feature annotation.</text>
</comment>
<evidence type="ECO:0000256" key="7">
    <source>
        <dbReference type="ARBA" id="ARBA00023204"/>
    </source>
</evidence>
<evidence type="ECO:0000313" key="12">
    <source>
        <dbReference type="EMBL" id="RRK32148.1"/>
    </source>
</evidence>
<dbReference type="RefSeq" id="WP_125127670.1">
    <property type="nucleotide sequence ID" value="NZ_RHJS01000002.1"/>
</dbReference>
<evidence type="ECO:0000256" key="5">
    <source>
        <dbReference type="ARBA" id="ARBA00022833"/>
    </source>
</evidence>
<dbReference type="SUPFAM" id="SSF50249">
    <property type="entry name" value="Nucleic acid-binding proteins"/>
    <property type="match status" value="1"/>
</dbReference>
<feature type="binding site" evidence="10">
    <location>
        <position position="156"/>
    </location>
    <ligand>
        <name>NAD(+)</name>
        <dbReference type="ChEBI" id="CHEBI:57540"/>
    </ligand>
</feature>
<dbReference type="PROSITE" id="PS50172">
    <property type="entry name" value="BRCT"/>
    <property type="match status" value="1"/>
</dbReference>
<comment type="cofactor">
    <cofactor evidence="10">
        <name>Mg(2+)</name>
        <dbReference type="ChEBI" id="CHEBI:18420"/>
    </cofactor>
    <cofactor evidence="10">
        <name>Mn(2+)</name>
        <dbReference type="ChEBI" id="CHEBI:29035"/>
    </cofactor>
</comment>
<dbReference type="SMART" id="SM00292">
    <property type="entry name" value="BRCT"/>
    <property type="match status" value="1"/>
</dbReference>